<name>A0A1N6Y840_9ACTN</name>
<gene>
    <name evidence="1" type="ORF">SAMN05421833_10635</name>
</gene>
<protein>
    <submittedName>
        <fullName evidence="1">Uncharacterized protein</fullName>
    </submittedName>
</protein>
<organism evidence="1 2">
    <name type="scientific">Microbispora rosea</name>
    <dbReference type="NCBI Taxonomy" id="58117"/>
    <lineage>
        <taxon>Bacteria</taxon>
        <taxon>Bacillati</taxon>
        <taxon>Actinomycetota</taxon>
        <taxon>Actinomycetes</taxon>
        <taxon>Streptosporangiales</taxon>
        <taxon>Streptosporangiaceae</taxon>
        <taxon>Microbispora</taxon>
    </lineage>
</organism>
<sequence length="105" mass="11481">MTFCQAVSDGTRLNAWKITPTRSRRSTASSCSLIFVMSCPAMRTAPDCGRSRPEAHCSRVLLPEPDGPITAVKAPLRNATLTRRRATDSVLPLPYVLDTFSRTTA</sequence>
<keyword evidence="2" id="KW-1185">Reference proteome</keyword>
<evidence type="ECO:0000313" key="1">
    <source>
        <dbReference type="EMBL" id="SIR10792.1"/>
    </source>
</evidence>
<reference evidence="2" key="1">
    <citation type="submission" date="2017-01" db="EMBL/GenBank/DDBJ databases">
        <authorList>
            <person name="Varghese N."/>
            <person name="Submissions S."/>
        </authorList>
    </citation>
    <scope>NUCLEOTIDE SEQUENCE [LARGE SCALE GENOMIC DNA]</scope>
    <source>
        <strain evidence="2">ATCC 12950</strain>
    </source>
</reference>
<dbReference type="EMBL" id="FTNI01000006">
    <property type="protein sequence ID" value="SIR10792.1"/>
    <property type="molecule type" value="Genomic_DNA"/>
</dbReference>
<proteinExistence type="predicted"/>
<accession>A0A1N6Y840</accession>
<dbReference type="Proteomes" id="UP000186096">
    <property type="component" value="Unassembled WGS sequence"/>
</dbReference>
<evidence type="ECO:0000313" key="2">
    <source>
        <dbReference type="Proteomes" id="UP000186096"/>
    </source>
</evidence>
<dbReference type="AlphaFoldDB" id="A0A1N6Y840"/>